<accession>A0A372M974</accession>
<dbReference type="OrthoDB" id="4248007at2"/>
<organism evidence="2 3">
    <name type="scientific">Streptomyces triticagri</name>
    <dbReference type="NCBI Taxonomy" id="2293568"/>
    <lineage>
        <taxon>Bacteria</taxon>
        <taxon>Bacillati</taxon>
        <taxon>Actinomycetota</taxon>
        <taxon>Actinomycetes</taxon>
        <taxon>Kitasatosporales</taxon>
        <taxon>Streptomycetaceae</taxon>
        <taxon>Streptomyces</taxon>
    </lineage>
</organism>
<dbReference type="AlphaFoldDB" id="A0A372M974"/>
<sequence>MSIHQSRLFKATCSTLLAGALLAAVAPTAGATTGAGTTRNAAAADGAYIDLASEGYTYEEAVEAFKDSDAVQVVKGDIPDEAGPSTRGVTLGWYVYVRISQKQARAIMFGSAATAAGIIGTITGGIGGAVAAGVYSYVASLGSDNLAKCKKGVEMRFSYLAKFKGAKCLK</sequence>
<keyword evidence="3" id="KW-1185">Reference proteome</keyword>
<keyword evidence="1" id="KW-0732">Signal</keyword>
<evidence type="ECO:0000313" key="3">
    <source>
        <dbReference type="Proteomes" id="UP000263094"/>
    </source>
</evidence>
<evidence type="ECO:0008006" key="4">
    <source>
        <dbReference type="Google" id="ProtNLM"/>
    </source>
</evidence>
<evidence type="ECO:0000313" key="2">
    <source>
        <dbReference type="EMBL" id="RFU87498.1"/>
    </source>
</evidence>
<dbReference type="RefSeq" id="WP_128554985.1">
    <property type="nucleotide sequence ID" value="NZ_QUAK01000028.1"/>
</dbReference>
<feature type="signal peptide" evidence="1">
    <location>
        <begin position="1"/>
        <end position="31"/>
    </location>
</feature>
<proteinExistence type="predicted"/>
<protein>
    <recommendedName>
        <fullName evidence="4">Secreted protein</fullName>
    </recommendedName>
</protein>
<comment type="caution">
    <text evidence="2">The sequence shown here is derived from an EMBL/GenBank/DDBJ whole genome shotgun (WGS) entry which is preliminary data.</text>
</comment>
<reference evidence="2 3" key="1">
    <citation type="submission" date="2018-08" db="EMBL/GenBank/DDBJ databases">
        <title>Isolation, diversity and antifungal activity of Actinobacteria from wheat.</title>
        <authorList>
            <person name="Han C."/>
        </authorList>
    </citation>
    <scope>NUCLEOTIDE SEQUENCE [LARGE SCALE GENOMIC DNA]</scope>
    <source>
        <strain evidence="2 3">NEAU-YY421</strain>
    </source>
</reference>
<feature type="chain" id="PRO_5016671267" description="Secreted protein" evidence="1">
    <location>
        <begin position="32"/>
        <end position="170"/>
    </location>
</feature>
<dbReference type="EMBL" id="QUAK01000028">
    <property type="protein sequence ID" value="RFU87498.1"/>
    <property type="molecule type" value="Genomic_DNA"/>
</dbReference>
<name>A0A372M974_9ACTN</name>
<evidence type="ECO:0000256" key="1">
    <source>
        <dbReference type="SAM" id="SignalP"/>
    </source>
</evidence>
<gene>
    <name evidence="2" type="ORF">DY218_06705</name>
</gene>
<dbReference type="Proteomes" id="UP000263094">
    <property type="component" value="Unassembled WGS sequence"/>
</dbReference>